<sequence>MQTACPSCDVVVEIPHLNAKQVALCPHCNTKLSTSQACQDSTVVALSLSAIVMLLSSMFYPFLSFTSSGITQTITLPDAARILFNYDNDFLGLFIDISIIGLPMLLLLLIIPLHLGVLKVLPYLWGKRLLKTTFALEPWIMSEIFLIGVMVSMVKIMSMADIEFGVSFWSYVAFVVLYVATMAKLNKHYLWKQLREPAYIDQTIANTRAIDQGLRACHVCGQLCNTEICSRCDTKTFTRNPYSVQKAFAWLITSVACYIPANIYPIMYTTSLGDEMPSTIIGGVMILWNSGSYPIAMIIFLASVVVPLAKALILSFLCYMVMKPANRQTKGYTRIYQLTEFIGKWSMIDVFVVAILVALVQLGNLMSVTPGIGTIFFTTMVICQMLAAHAFDPRLLWDSPANLKKVKQETLA</sequence>
<dbReference type="Proteomes" id="UP000050378">
    <property type="component" value="Unassembled WGS sequence"/>
</dbReference>
<dbReference type="NCBIfam" id="TIGR00155">
    <property type="entry name" value="pqiA_fam"/>
    <property type="match status" value="1"/>
</dbReference>
<dbReference type="GO" id="GO:0005886">
    <property type="term" value="C:plasma membrane"/>
    <property type="evidence" value="ECO:0007669"/>
    <property type="project" value="UniProtKB-SubCell"/>
</dbReference>
<evidence type="ECO:0000256" key="1">
    <source>
        <dbReference type="ARBA" id="ARBA00004429"/>
    </source>
</evidence>
<evidence type="ECO:0000256" key="5">
    <source>
        <dbReference type="ARBA" id="ARBA00022692"/>
    </source>
</evidence>
<evidence type="ECO:0000256" key="8">
    <source>
        <dbReference type="SAM" id="Phobius"/>
    </source>
</evidence>
<feature type="transmembrane region" description="Helical" evidence="8">
    <location>
        <begin position="166"/>
        <end position="185"/>
    </location>
</feature>
<name>A0A0P7E979_9GAMM</name>
<evidence type="ECO:0000256" key="3">
    <source>
        <dbReference type="ARBA" id="ARBA00022475"/>
    </source>
</evidence>
<keyword evidence="7 8" id="KW-0472">Membrane</keyword>
<dbReference type="PATRIC" id="fig|570156.3.peg.2303"/>
<proteinExistence type="inferred from homology"/>
<dbReference type="InterPro" id="IPR007498">
    <property type="entry name" value="PqiA-like"/>
</dbReference>
<gene>
    <name evidence="9" type="ORF">AOG27_06550</name>
</gene>
<dbReference type="InterPro" id="IPR005219">
    <property type="entry name" value="PqiA-like_proteobact"/>
</dbReference>
<protein>
    <submittedName>
        <fullName evidence="9">Paraquat-inducible protein</fullName>
    </submittedName>
</protein>
<accession>A0A0P7E979</accession>
<evidence type="ECO:0000313" key="10">
    <source>
        <dbReference type="Proteomes" id="UP000050378"/>
    </source>
</evidence>
<dbReference type="EMBL" id="LJTC01000003">
    <property type="protein sequence ID" value="KPM84545.1"/>
    <property type="molecule type" value="Genomic_DNA"/>
</dbReference>
<keyword evidence="5 8" id="KW-0812">Transmembrane</keyword>
<feature type="transmembrane region" description="Helical" evidence="8">
    <location>
        <begin position="139"/>
        <end position="160"/>
    </location>
</feature>
<dbReference type="RefSeq" id="WP_054552208.1">
    <property type="nucleotide sequence ID" value="NZ_LJTC01000003.1"/>
</dbReference>
<reference evidence="9 10" key="1">
    <citation type="submission" date="2015-09" db="EMBL/GenBank/DDBJ databases">
        <title>Draft Genome Sequence of Pseudoalteromonas lipolytica UCD-48B.</title>
        <authorList>
            <person name="Krusor M."/>
            <person name="Coil D.A."/>
            <person name="Lang J.M."/>
            <person name="Eisen J.A."/>
            <person name="Alexiev A."/>
        </authorList>
    </citation>
    <scope>NUCLEOTIDE SEQUENCE [LARGE SCALE GENOMIC DNA]</scope>
    <source>
        <strain evidence="9 10">UCD-48B</strain>
    </source>
</reference>
<feature type="transmembrane region" description="Helical" evidence="8">
    <location>
        <begin position="247"/>
        <end position="267"/>
    </location>
</feature>
<keyword evidence="4" id="KW-0997">Cell inner membrane</keyword>
<dbReference type="PANTHER" id="PTHR30462">
    <property type="entry name" value="INTERMEMBRANE TRANSPORT PROTEIN PQIB-RELATED"/>
    <property type="match status" value="1"/>
</dbReference>
<feature type="transmembrane region" description="Helical" evidence="8">
    <location>
        <begin position="43"/>
        <end position="63"/>
    </location>
</feature>
<dbReference type="OrthoDB" id="9800207at2"/>
<feature type="transmembrane region" description="Helical" evidence="8">
    <location>
        <begin position="368"/>
        <end position="387"/>
    </location>
</feature>
<dbReference type="InterPro" id="IPR051800">
    <property type="entry name" value="PqiA-PqiB_transport"/>
</dbReference>
<organism evidence="9 10">
    <name type="scientific">Pseudoalteromonas lipolytica</name>
    <dbReference type="NCBI Taxonomy" id="570156"/>
    <lineage>
        <taxon>Bacteria</taxon>
        <taxon>Pseudomonadati</taxon>
        <taxon>Pseudomonadota</taxon>
        <taxon>Gammaproteobacteria</taxon>
        <taxon>Alteromonadales</taxon>
        <taxon>Pseudoalteromonadaceae</taxon>
        <taxon>Pseudoalteromonas</taxon>
    </lineage>
</organism>
<evidence type="ECO:0000313" key="9">
    <source>
        <dbReference type="EMBL" id="KPM84545.1"/>
    </source>
</evidence>
<evidence type="ECO:0000256" key="4">
    <source>
        <dbReference type="ARBA" id="ARBA00022519"/>
    </source>
</evidence>
<dbReference type="STRING" id="570156.AOG27_06550"/>
<dbReference type="Pfam" id="PF04403">
    <property type="entry name" value="PqiA"/>
    <property type="match status" value="2"/>
</dbReference>
<evidence type="ECO:0000256" key="6">
    <source>
        <dbReference type="ARBA" id="ARBA00022989"/>
    </source>
</evidence>
<feature type="transmembrane region" description="Helical" evidence="8">
    <location>
        <begin position="295"/>
        <end position="321"/>
    </location>
</feature>
<evidence type="ECO:0000256" key="2">
    <source>
        <dbReference type="ARBA" id="ARBA00007555"/>
    </source>
</evidence>
<comment type="subcellular location">
    <subcellularLocation>
        <location evidence="1">Cell inner membrane</location>
        <topology evidence="1">Multi-pass membrane protein</topology>
    </subcellularLocation>
</comment>
<feature type="transmembrane region" description="Helical" evidence="8">
    <location>
        <begin position="93"/>
        <end position="118"/>
    </location>
</feature>
<keyword evidence="6 8" id="KW-1133">Transmembrane helix</keyword>
<keyword evidence="3" id="KW-1003">Cell membrane</keyword>
<comment type="similarity">
    <text evidence="2">Belongs to the PqiA family.</text>
</comment>
<feature type="transmembrane region" description="Helical" evidence="8">
    <location>
        <begin position="342"/>
        <end position="362"/>
    </location>
</feature>
<dbReference type="PANTHER" id="PTHR30462:SF3">
    <property type="entry name" value="INTERMEMBRANE TRANSPORT PROTEIN PQIA"/>
    <property type="match status" value="1"/>
</dbReference>
<evidence type="ECO:0000256" key="7">
    <source>
        <dbReference type="ARBA" id="ARBA00023136"/>
    </source>
</evidence>
<comment type="caution">
    <text evidence="9">The sequence shown here is derived from an EMBL/GenBank/DDBJ whole genome shotgun (WGS) entry which is preliminary data.</text>
</comment>
<dbReference type="AlphaFoldDB" id="A0A0P7E979"/>